<proteinExistence type="predicted"/>
<gene>
    <name evidence="1" type="ORF">FS320_35315</name>
</gene>
<evidence type="ECO:0000313" key="2">
    <source>
        <dbReference type="Proteomes" id="UP000403266"/>
    </source>
</evidence>
<organism evidence="1 2">
    <name type="scientific">Microvirga tunisiensis</name>
    <dbReference type="NCBI Taxonomy" id="2108360"/>
    <lineage>
        <taxon>Bacteria</taxon>
        <taxon>Pseudomonadati</taxon>
        <taxon>Pseudomonadota</taxon>
        <taxon>Alphaproteobacteria</taxon>
        <taxon>Hyphomicrobiales</taxon>
        <taxon>Methylobacteriaceae</taxon>
        <taxon>Microvirga</taxon>
    </lineage>
</organism>
<dbReference type="RefSeq" id="WP_152717030.1">
    <property type="nucleotide sequence ID" value="NZ_VOSJ01000350.1"/>
</dbReference>
<name>A0A5N7MVQ9_9HYPH</name>
<dbReference type="EMBL" id="VOSK01000322">
    <property type="protein sequence ID" value="MPR30174.1"/>
    <property type="molecule type" value="Genomic_DNA"/>
</dbReference>
<dbReference type="AlphaFoldDB" id="A0A5N7MVQ9"/>
<evidence type="ECO:0000313" key="1">
    <source>
        <dbReference type="EMBL" id="MPR30174.1"/>
    </source>
</evidence>
<sequence length="97" mass="10958">MHEQPETATTHEEQEDLTAELLTTNQALGFIVRSIAALAKKEGIPREVFFRTWLENGTQAVARTRLVGIPPERQERVREKARARYEDLIMACAAPPS</sequence>
<dbReference type="Proteomes" id="UP000403266">
    <property type="component" value="Unassembled WGS sequence"/>
</dbReference>
<protein>
    <submittedName>
        <fullName evidence="1">Uncharacterized protein</fullName>
    </submittedName>
</protein>
<reference evidence="1 2" key="1">
    <citation type="journal article" date="2019" name="Syst. Appl. Microbiol.">
        <title>Microvirga tunisiensis sp. nov., a root nodule symbiotic bacterium isolated from Lupinus micranthus and L. luteus grown in Northern Tunisia.</title>
        <authorList>
            <person name="Msaddak A."/>
            <person name="Rejili M."/>
            <person name="Duran D."/>
            <person name="Mars M."/>
            <person name="Palacios J.M."/>
            <person name="Ruiz-Argueso T."/>
            <person name="Rey L."/>
            <person name="Imperial J."/>
        </authorList>
    </citation>
    <scope>NUCLEOTIDE SEQUENCE [LARGE SCALE GENOMIC DNA]</scope>
    <source>
        <strain evidence="1 2">Lmie10</strain>
    </source>
</reference>
<keyword evidence="2" id="KW-1185">Reference proteome</keyword>
<dbReference type="OrthoDB" id="9959756at2"/>
<accession>A0A5N7MVQ9</accession>
<comment type="caution">
    <text evidence="1">The sequence shown here is derived from an EMBL/GenBank/DDBJ whole genome shotgun (WGS) entry which is preliminary data.</text>
</comment>